<reference evidence="7 8" key="1">
    <citation type="submission" date="2022-09" db="EMBL/GenBank/DDBJ databases">
        <title>Xylan utilization by haloarchaea-nanohaloarchaea associations.</title>
        <authorList>
            <person name="Yakimov M."/>
        </authorList>
    </citation>
    <scope>NUCLEOTIDE SEQUENCE [LARGE SCALE GENOMIC DNA]</scope>
    <source>
        <strain evidence="7 8">SVXNc</strain>
    </source>
</reference>
<evidence type="ECO:0000256" key="1">
    <source>
        <dbReference type="ARBA" id="ARBA00008945"/>
    </source>
</evidence>
<dbReference type="Gene3D" id="3.30.160.20">
    <property type="match status" value="1"/>
</dbReference>
<evidence type="ECO:0000313" key="8">
    <source>
        <dbReference type="Proteomes" id="UP001218034"/>
    </source>
</evidence>
<keyword evidence="2 4" id="KW-0689">Ribosomal protein</keyword>
<sequence>MSDRDEAEEVWNPKTKLGKKVANGQISNIKDAMNADQPIMEPEIVDQLINLNEEVILIGGTPGKGGGKRRTVSKRTARMHKSGARYNTKAMVVVGDKNNVVGLGYGEANDTRAAIESATREAKLNLIEVQHGSGSWEDQTEHTSSIPIESTAKVGSVQVSLKPAPKGTGLAASDDVKKLLELGGISDVWVQTQGKTQTRENLLKASFEALENINEVVK</sequence>
<dbReference type="SUPFAM" id="SSF54211">
    <property type="entry name" value="Ribosomal protein S5 domain 2-like"/>
    <property type="match status" value="1"/>
</dbReference>
<evidence type="ECO:0000256" key="4">
    <source>
        <dbReference type="PROSITE-ProRule" id="PRU00268"/>
    </source>
</evidence>
<dbReference type="Gene3D" id="3.30.230.10">
    <property type="match status" value="1"/>
</dbReference>
<dbReference type="PROSITE" id="PS50881">
    <property type="entry name" value="S5_DSRBD"/>
    <property type="match status" value="1"/>
</dbReference>
<dbReference type="InterPro" id="IPR013810">
    <property type="entry name" value="Ribosomal_uS5_N"/>
</dbReference>
<dbReference type="PANTHER" id="PTHR48277">
    <property type="entry name" value="MITOCHONDRIAL RIBOSOMAL PROTEIN S5"/>
    <property type="match status" value="1"/>
</dbReference>
<name>A0ABY8CJ41_9ARCH</name>
<keyword evidence="3 4" id="KW-0687">Ribonucleoprotein</keyword>
<dbReference type="InterPro" id="IPR000851">
    <property type="entry name" value="Ribosomal_uS5"/>
</dbReference>
<protein>
    <submittedName>
        <fullName evidence="7">Ribosomal protein S5</fullName>
    </submittedName>
</protein>
<dbReference type="Proteomes" id="UP001218034">
    <property type="component" value="Chromosome"/>
</dbReference>
<evidence type="ECO:0000259" key="6">
    <source>
        <dbReference type="PROSITE" id="PS50881"/>
    </source>
</evidence>
<organism evidence="7 8">
    <name type="scientific">Candidatus Nanohalococcus occultus</name>
    <dbReference type="NCBI Taxonomy" id="2978047"/>
    <lineage>
        <taxon>Archaea</taxon>
        <taxon>Candidatus Nanohalarchaeota</taxon>
        <taxon>Candidatus Nanohalarchaeota incertae sedis</taxon>
        <taxon>Candidatus Nanohalococcus</taxon>
    </lineage>
</organism>
<dbReference type="GeneID" id="90590328"/>
<comment type="similarity">
    <text evidence="1 5">Belongs to the universal ribosomal protein uS5 family.</text>
</comment>
<evidence type="ECO:0000256" key="2">
    <source>
        <dbReference type="ARBA" id="ARBA00022980"/>
    </source>
</evidence>
<dbReference type="GO" id="GO:0005840">
    <property type="term" value="C:ribosome"/>
    <property type="evidence" value="ECO:0007669"/>
    <property type="project" value="UniProtKB-KW"/>
</dbReference>
<dbReference type="Pfam" id="PF00333">
    <property type="entry name" value="Ribosomal_S5"/>
    <property type="match status" value="1"/>
</dbReference>
<evidence type="ECO:0000256" key="5">
    <source>
        <dbReference type="RuleBase" id="RU003823"/>
    </source>
</evidence>
<dbReference type="PANTHER" id="PTHR48277:SF1">
    <property type="entry name" value="MITOCHONDRIAL RIBOSOMAL PROTEIN S5"/>
    <property type="match status" value="1"/>
</dbReference>
<dbReference type="EMBL" id="CP104395">
    <property type="protein sequence ID" value="WEL19898.1"/>
    <property type="molecule type" value="Genomic_DNA"/>
</dbReference>
<accession>A0ABY8CJ41</accession>
<gene>
    <name evidence="7" type="primary">rpsE</name>
    <name evidence="7" type="ORF">SVXNc_0891</name>
</gene>
<evidence type="ECO:0000256" key="3">
    <source>
        <dbReference type="ARBA" id="ARBA00023274"/>
    </source>
</evidence>
<dbReference type="Pfam" id="PF03719">
    <property type="entry name" value="Ribosomal_S5_C"/>
    <property type="match status" value="1"/>
</dbReference>
<dbReference type="InterPro" id="IPR005711">
    <property type="entry name" value="Ribosomal_uS5_euk/arc"/>
</dbReference>
<keyword evidence="8" id="KW-1185">Reference proteome</keyword>
<dbReference type="RefSeq" id="WP_347721728.1">
    <property type="nucleotide sequence ID" value="NZ_CP104395.1"/>
</dbReference>
<dbReference type="InterPro" id="IPR014721">
    <property type="entry name" value="Ribsml_uS5_D2-typ_fold_subgr"/>
</dbReference>
<feature type="domain" description="S5 DRBM" evidence="6">
    <location>
        <begin position="66"/>
        <end position="129"/>
    </location>
</feature>
<dbReference type="SUPFAM" id="SSF54768">
    <property type="entry name" value="dsRNA-binding domain-like"/>
    <property type="match status" value="1"/>
</dbReference>
<dbReference type="InterPro" id="IPR005324">
    <property type="entry name" value="Ribosomal_uS5_C"/>
</dbReference>
<dbReference type="NCBIfam" id="TIGR01020">
    <property type="entry name" value="uS5_euk_arch"/>
    <property type="match status" value="1"/>
</dbReference>
<evidence type="ECO:0000313" key="7">
    <source>
        <dbReference type="EMBL" id="WEL19898.1"/>
    </source>
</evidence>
<dbReference type="InterPro" id="IPR020568">
    <property type="entry name" value="Ribosomal_Su5_D2-typ_SF"/>
</dbReference>
<proteinExistence type="inferred from homology"/>